<proteinExistence type="predicted"/>
<reference evidence="1" key="1">
    <citation type="journal article" date="2021" name="PeerJ">
        <title>Extensive microbial diversity within the chicken gut microbiome revealed by metagenomics and culture.</title>
        <authorList>
            <person name="Gilroy R."/>
            <person name="Ravi A."/>
            <person name="Getino M."/>
            <person name="Pursley I."/>
            <person name="Horton D.L."/>
            <person name="Alikhan N.F."/>
            <person name="Baker D."/>
            <person name="Gharbi K."/>
            <person name="Hall N."/>
            <person name="Watson M."/>
            <person name="Adriaenssens E.M."/>
            <person name="Foster-Nyarko E."/>
            <person name="Jarju S."/>
            <person name="Secka A."/>
            <person name="Antonio M."/>
            <person name="Oren A."/>
            <person name="Chaudhuri R.R."/>
            <person name="La Ragione R."/>
            <person name="Hildebrand F."/>
            <person name="Pallen M.J."/>
        </authorList>
    </citation>
    <scope>NUCLEOTIDE SEQUENCE</scope>
    <source>
        <strain evidence="1">CHK171-505</strain>
    </source>
</reference>
<sequence length="250" mass="28759">MNNDVVPELLEKIQREFNAEFNKNSKILKIQKMISQGTATYVDAHDYSVAVGDILARVFKKYIYSDVLPEGRMYYNIADRILSDTLGNNHKLIVNATLQIQELLNKSAGLGLKGVEVPLYKDKVNSIVNSIASEDNFDDIAWMLDEPIVTFSQNIVDQMLKANVEFQAKSGMRPKITRVVSGHDPCDWCMKLAGTYEYPNVPTDIYRRHDRCRCIVEYNPGDNKKQNIWTKDWLTNEEKEQIELRKTYGL</sequence>
<dbReference type="AlphaFoldDB" id="A0A9D2KXQ1"/>
<evidence type="ECO:0000313" key="2">
    <source>
        <dbReference type="Proteomes" id="UP000886856"/>
    </source>
</evidence>
<gene>
    <name evidence="1" type="ORF">H9948_06780</name>
</gene>
<dbReference type="EMBL" id="DWYW01000156">
    <property type="protein sequence ID" value="HJA90479.1"/>
    <property type="molecule type" value="Genomic_DNA"/>
</dbReference>
<accession>A0A9D2KXQ1</accession>
<dbReference type="Proteomes" id="UP000886856">
    <property type="component" value="Unassembled WGS sequence"/>
</dbReference>
<name>A0A9D2KXQ1_9LACT</name>
<organism evidence="1 2">
    <name type="scientific">Candidatus Jeotgalibaca merdavium</name>
    <dbReference type="NCBI Taxonomy" id="2838627"/>
    <lineage>
        <taxon>Bacteria</taxon>
        <taxon>Bacillati</taxon>
        <taxon>Bacillota</taxon>
        <taxon>Bacilli</taxon>
        <taxon>Lactobacillales</taxon>
        <taxon>Carnobacteriaceae</taxon>
        <taxon>Jeotgalibaca</taxon>
    </lineage>
</organism>
<evidence type="ECO:0000313" key="1">
    <source>
        <dbReference type="EMBL" id="HJA90479.1"/>
    </source>
</evidence>
<comment type="caution">
    <text evidence="1">The sequence shown here is derived from an EMBL/GenBank/DDBJ whole genome shotgun (WGS) entry which is preliminary data.</text>
</comment>
<protein>
    <submittedName>
        <fullName evidence="1">Uncharacterized protein</fullName>
    </submittedName>
</protein>
<reference evidence="1" key="2">
    <citation type="submission" date="2021-04" db="EMBL/GenBank/DDBJ databases">
        <authorList>
            <person name="Gilroy R."/>
        </authorList>
    </citation>
    <scope>NUCLEOTIDE SEQUENCE</scope>
    <source>
        <strain evidence="1">CHK171-505</strain>
    </source>
</reference>